<dbReference type="EMBL" id="FNGW01000003">
    <property type="protein sequence ID" value="SDL70666.1"/>
    <property type="molecule type" value="Genomic_DNA"/>
</dbReference>
<dbReference type="InterPro" id="IPR048254">
    <property type="entry name" value="CDP_ALCOHOL_P_TRANSF_CS"/>
</dbReference>
<dbReference type="Gene3D" id="1.20.120.1760">
    <property type="match status" value="1"/>
</dbReference>
<evidence type="ECO:0000256" key="3">
    <source>
        <dbReference type="SAM" id="Phobius"/>
    </source>
</evidence>
<protein>
    <submittedName>
        <fullName evidence="4">CDP-diacylglycerol--glycerol-3-phosphate 3-phosphatidyltransferase</fullName>
    </submittedName>
</protein>
<dbReference type="Pfam" id="PF01066">
    <property type="entry name" value="CDP-OH_P_transf"/>
    <property type="match status" value="1"/>
</dbReference>
<organism evidence="4 5">
    <name type="scientific">Romboutsia lituseburensis DSM 797</name>
    <dbReference type="NCBI Taxonomy" id="1121325"/>
    <lineage>
        <taxon>Bacteria</taxon>
        <taxon>Bacillati</taxon>
        <taxon>Bacillota</taxon>
        <taxon>Clostridia</taxon>
        <taxon>Peptostreptococcales</taxon>
        <taxon>Peptostreptococcaceae</taxon>
        <taxon>Romboutsia</taxon>
    </lineage>
</organism>
<accession>A0A1G9M8U0</accession>
<dbReference type="PROSITE" id="PS00379">
    <property type="entry name" value="CDP_ALCOHOL_P_TRANSF"/>
    <property type="match status" value="1"/>
</dbReference>
<dbReference type="InterPro" id="IPR000462">
    <property type="entry name" value="CDP-OH_P_trans"/>
</dbReference>
<name>A0A1G9M8U0_9FIRM</name>
<sequence>MLDTHARKYVNPFIEKGANFFIKLKLSADSVTILALLLGIFASILLYFDQNIIAVLILWLSGYLDAVDGSIARKTNSSSSFGTVLDITSDRIVEIGIIVVTGIKFVDVRFNLMILLSCILLSMVIFLTVGAVSEKSGIKSFYYQAGVAERSEGFIMFSIMMLSKTYLGIVINIFAFIILITALQRMIEARKILK</sequence>
<reference evidence="4 5" key="1">
    <citation type="submission" date="2016-10" db="EMBL/GenBank/DDBJ databases">
        <authorList>
            <person name="de Groot N.N."/>
        </authorList>
    </citation>
    <scope>NUCLEOTIDE SEQUENCE [LARGE SCALE GENOMIC DNA]</scope>
    <source>
        <strain evidence="4 5">DSM 797</strain>
    </source>
</reference>
<comment type="similarity">
    <text evidence="2">Belongs to the CDP-alcohol phosphatidyltransferase class-I family.</text>
</comment>
<keyword evidence="3" id="KW-0812">Transmembrane</keyword>
<dbReference type="RefSeq" id="WP_092724836.1">
    <property type="nucleotide sequence ID" value="NZ_FNGW01000003.1"/>
</dbReference>
<evidence type="ECO:0000313" key="5">
    <source>
        <dbReference type="Proteomes" id="UP000199068"/>
    </source>
</evidence>
<dbReference type="GO" id="GO:0016780">
    <property type="term" value="F:phosphotransferase activity, for other substituted phosphate groups"/>
    <property type="evidence" value="ECO:0007669"/>
    <property type="project" value="InterPro"/>
</dbReference>
<keyword evidence="5" id="KW-1185">Reference proteome</keyword>
<feature type="transmembrane region" description="Helical" evidence="3">
    <location>
        <begin position="112"/>
        <end position="133"/>
    </location>
</feature>
<dbReference type="AlphaFoldDB" id="A0A1G9M8U0"/>
<dbReference type="InterPro" id="IPR043130">
    <property type="entry name" value="CDP-OH_PTrfase_TM_dom"/>
</dbReference>
<gene>
    <name evidence="4" type="ORF">SAMN04515677_103125</name>
</gene>
<dbReference type="Proteomes" id="UP000199068">
    <property type="component" value="Unassembled WGS sequence"/>
</dbReference>
<dbReference type="GO" id="GO:0008654">
    <property type="term" value="P:phospholipid biosynthetic process"/>
    <property type="evidence" value="ECO:0007669"/>
    <property type="project" value="InterPro"/>
</dbReference>
<dbReference type="GO" id="GO:0016020">
    <property type="term" value="C:membrane"/>
    <property type="evidence" value="ECO:0007669"/>
    <property type="project" value="InterPro"/>
</dbReference>
<keyword evidence="3" id="KW-0472">Membrane</keyword>
<evidence type="ECO:0000256" key="2">
    <source>
        <dbReference type="RuleBase" id="RU003750"/>
    </source>
</evidence>
<keyword evidence="3" id="KW-1133">Transmembrane helix</keyword>
<dbReference type="STRING" id="1121325.SAMN04515677_103125"/>
<feature type="transmembrane region" description="Helical" evidence="3">
    <location>
        <begin position="153"/>
        <end position="183"/>
    </location>
</feature>
<evidence type="ECO:0000256" key="1">
    <source>
        <dbReference type="ARBA" id="ARBA00022679"/>
    </source>
</evidence>
<proteinExistence type="inferred from homology"/>
<evidence type="ECO:0000313" key="4">
    <source>
        <dbReference type="EMBL" id="SDL70666.1"/>
    </source>
</evidence>
<feature type="transmembrane region" description="Helical" evidence="3">
    <location>
        <begin position="26"/>
        <end position="46"/>
    </location>
</feature>
<keyword evidence="1 2" id="KW-0808">Transferase</keyword>